<sequence>MSVFIKLVEVGDPDGYTDRTIWDVAYEDVANELSYAYDLHPSGALRVVRVPAGLPAAVESVFGPGVWFRVQGRWHGAGGSDAS</sequence>
<dbReference type="AlphaFoldDB" id="A0A4Z1DNE1"/>
<dbReference type="GeneID" id="91529046"/>
<evidence type="ECO:0000313" key="2">
    <source>
        <dbReference type="Proteomes" id="UP000298513"/>
    </source>
</evidence>
<accession>A0A4Z1DNE1</accession>
<proteinExistence type="predicted"/>
<evidence type="ECO:0000313" key="1">
    <source>
        <dbReference type="EMBL" id="TGN85739.1"/>
    </source>
</evidence>
<comment type="caution">
    <text evidence="1">The sequence shown here is derived from an EMBL/GenBank/DDBJ whole genome shotgun (WGS) entry which is preliminary data.</text>
</comment>
<gene>
    <name evidence="1" type="ORF">E5082_06490</name>
</gene>
<reference evidence="1 2" key="1">
    <citation type="submission" date="2019-04" db="EMBL/GenBank/DDBJ databases">
        <title>Streptomyces sp. nov. Bv016 isolated from bark of Buahinia variegata.</title>
        <authorList>
            <person name="Kanchanasin P."/>
            <person name="Tanasupawat S."/>
            <person name="Yuki M."/>
            <person name="Kudo T."/>
        </authorList>
    </citation>
    <scope>NUCLEOTIDE SEQUENCE [LARGE SCALE GENOMIC DNA]</scope>
    <source>
        <strain evidence="1 2">JCM 4765</strain>
    </source>
</reference>
<dbReference type="EMBL" id="SRRU01000002">
    <property type="protein sequence ID" value="TGN85739.1"/>
    <property type="molecule type" value="Genomic_DNA"/>
</dbReference>
<dbReference type="Proteomes" id="UP000298513">
    <property type="component" value="Unassembled WGS sequence"/>
</dbReference>
<name>A0A4Z1DNE1_STRGP</name>
<protein>
    <submittedName>
        <fullName evidence="1">Uncharacterized protein</fullName>
    </submittedName>
</protein>
<dbReference type="RefSeq" id="WP_135790315.1">
    <property type="nucleotide sequence ID" value="NZ_BNBQ01000001.1"/>
</dbReference>
<organism evidence="1 2">
    <name type="scientific">Streptomyces griseoluteus</name>
    <dbReference type="NCBI Taxonomy" id="29306"/>
    <lineage>
        <taxon>Bacteria</taxon>
        <taxon>Bacillati</taxon>
        <taxon>Actinomycetota</taxon>
        <taxon>Actinomycetes</taxon>
        <taxon>Kitasatosporales</taxon>
        <taxon>Streptomycetaceae</taxon>
        <taxon>Streptomyces</taxon>
    </lineage>
</organism>
<keyword evidence="2" id="KW-1185">Reference proteome</keyword>